<gene>
    <name evidence="1" type="ORF">V1525DRAFT_408326</name>
</gene>
<proteinExistence type="predicted"/>
<organism evidence="1 2">
    <name type="scientific">Lipomyces kononenkoae</name>
    <name type="common">Yeast</name>
    <dbReference type="NCBI Taxonomy" id="34357"/>
    <lineage>
        <taxon>Eukaryota</taxon>
        <taxon>Fungi</taxon>
        <taxon>Dikarya</taxon>
        <taxon>Ascomycota</taxon>
        <taxon>Saccharomycotina</taxon>
        <taxon>Lipomycetes</taxon>
        <taxon>Lipomycetales</taxon>
        <taxon>Lipomycetaceae</taxon>
        <taxon>Lipomyces</taxon>
    </lineage>
</organism>
<keyword evidence="2" id="KW-1185">Reference proteome</keyword>
<accession>A0ACC3SWD6</accession>
<dbReference type="EMBL" id="MU971399">
    <property type="protein sequence ID" value="KAK9235961.1"/>
    <property type="molecule type" value="Genomic_DNA"/>
</dbReference>
<name>A0ACC3SWD6_LIPKO</name>
<sequence length="708" mass="79960">MDISSPLPPLRPSSVNHSNGPASSTPKPSHGHPRSCTFCRHRKVKCDRQQPCSNCVRAGHGPGCVYPPGPGRAAKQSRKILNSELVDRLSRLETIIRRGALPGPETSSTRSVEVDKHSLDTENASSVTSSLDHRSSVDQQLGRLVIDETRSYYISNILWANLGREIEELRNLLAEPASEDEDGIYENTSSPPLSSNAAMLGFRALAYSLQSYHPPQPETVALLQVFLENVVPMVHIFHIPTTTRMYWDAIARLDSIDKNTEALLFAIYYSAVISMGPEQCINIMGMSREAAIEKYRFAVEQAMARANLLNTQSIVLLQAAVLFLSALRNEDESRTVWSLTSLVFHIAQTMGLHRDGTAFGLKPFETELRRRLWLHICLLDQRSSEYHGGEPIVHEFTFDTKVPLRINDSDLIPEMTTPPPERDGFCDMTFSLIRSAAMRTGWKISHVPPSMRFPGRPPDGLSLKDRQILAEELKDRLHQSYLPHCDSRVPFQLLSLTVARLIIARIWLVVHWPPEGSGILQGDARMRDQLFLTSIEVLEQSSLLLTNKDISKWTWHSKTHIQWHAVAFVLSEICSRLPSPDCDRAWKHVCMVYDVWKIKEHEKKGTLWRPINRLMAKARYVREMQRLSYTGRAVPLANVFQGEEMQRTSINGDSEFLPAINGASGVMGMNDMQSVLGMESLDPFMELFPDNFGMNPFGINQDHNDFFI</sequence>
<reference evidence="2" key="1">
    <citation type="journal article" date="2024" name="Front. Bioeng. Biotechnol.">
        <title>Genome-scale model development and genomic sequencing of the oleaginous clade Lipomyces.</title>
        <authorList>
            <person name="Czajka J.J."/>
            <person name="Han Y."/>
            <person name="Kim J."/>
            <person name="Mondo S.J."/>
            <person name="Hofstad B.A."/>
            <person name="Robles A."/>
            <person name="Haridas S."/>
            <person name="Riley R."/>
            <person name="LaButti K."/>
            <person name="Pangilinan J."/>
            <person name="Andreopoulos W."/>
            <person name="Lipzen A."/>
            <person name="Yan J."/>
            <person name="Wang M."/>
            <person name="Ng V."/>
            <person name="Grigoriev I.V."/>
            <person name="Spatafora J.W."/>
            <person name="Magnuson J.K."/>
            <person name="Baker S.E."/>
            <person name="Pomraning K.R."/>
        </authorList>
    </citation>
    <scope>NUCLEOTIDE SEQUENCE [LARGE SCALE GENOMIC DNA]</scope>
    <source>
        <strain evidence="2">CBS 7786</strain>
    </source>
</reference>
<comment type="caution">
    <text evidence="1">The sequence shown here is derived from an EMBL/GenBank/DDBJ whole genome shotgun (WGS) entry which is preliminary data.</text>
</comment>
<evidence type="ECO:0000313" key="1">
    <source>
        <dbReference type="EMBL" id="KAK9235961.1"/>
    </source>
</evidence>
<protein>
    <submittedName>
        <fullName evidence="1">Uncharacterized protein</fullName>
    </submittedName>
</protein>
<dbReference type="Proteomes" id="UP001433508">
    <property type="component" value="Unassembled WGS sequence"/>
</dbReference>
<evidence type="ECO:0000313" key="2">
    <source>
        <dbReference type="Proteomes" id="UP001433508"/>
    </source>
</evidence>